<organism evidence="10 11">
    <name type="scientific">Perkinsus olseni</name>
    <name type="common">Perkinsus atlanticus</name>
    <dbReference type="NCBI Taxonomy" id="32597"/>
    <lineage>
        <taxon>Eukaryota</taxon>
        <taxon>Sar</taxon>
        <taxon>Alveolata</taxon>
        <taxon>Perkinsozoa</taxon>
        <taxon>Perkinsea</taxon>
        <taxon>Perkinsida</taxon>
        <taxon>Perkinsidae</taxon>
        <taxon>Perkinsus</taxon>
    </lineage>
</organism>
<dbReference type="GO" id="GO:0008017">
    <property type="term" value="F:microtubule binding"/>
    <property type="evidence" value="ECO:0007669"/>
    <property type="project" value="InterPro"/>
</dbReference>
<evidence type="ECO:0000256" key="6">
    <source>
        <dbReference type="PROSITE-ProRule" id="PRU00283"/>
    </source>
</evidence>
<feature type="compositionally biased region" description="Polar residues" evidence="8">
    <location>
        <begin position="265"/>
        <end position="283"/>
    </location>
</feature>
<dbReference type="SUPFAM" id="SSF52540">
    <property type="entry name" value="P-loop containing nucleoside triphosphate hydrolases"/>
    <property type="match status" value="1"/>
</dbReference>
<comment type="caution">
    <text evidence="6">Lacks conserved residue(s) required for the propagation of feature annotation.</text>
</comment>
<dbReference type="PANTHER" id="PTHR47969:SF15">
    <property type="entry name" value="CHROMOSOME-ASSOCIATED KINESIN KIF4A-RELATED"/>
    <property type="match status" value="1"/>
</dbReference>
<feature type="coiled-coil region" evidence="7">
    <location>
        <begin position="378"/>
        <end position="478"/>
    </location>
</feature>
<dbReference type="InterPro" id="IPR027417">
    <property type="entry name" value="P-loop_NTPase"/>
</dbReference>
<evidence type="ECO:0000256" key="5">
    <source>
        <dbReference type="ARBA" id="ARBA00023054"/>
    </source>
</evidence>
<dbReference type="GO" id="GO:0005524">
    <property type="term" value="F:ATP binding"/>
    <property type="evidence" value="ECO:0007669"/>
    <property type="project" value="UniProtKB-KW"/>
</dbReference>
<keyword evidence="4" id="KW-0067">ATP-binding</keyword>
<evidence type="ECO:0000256" key="2">
    <source>
        <dbReference type="ARBA" id="ARBA00022490"/>
    </source>
</evidence>
<dbReference type="GO" id="GO:0007018">
    <property type="term" value="P:microtubule-based movement"/>
    <property type="evidence" value="ECO:0007669"/>
    <property type="project" value="InterPro"/>
</dbReference>
<evidence type="ECO:0000256" key="8">
    <source>
        <dbReference type="SAM" id="MobiDB-lite"/>
    </source>
</evidence>
<dbReference type="GO" id="GO:0005875">
    <property type="term" value="C:microtubule associated complex"/>
    <property type="evidence" value="ECO:0007669"/>
    <property type="project" value="TreeGrafter"/>
</dbReference>
<comment type="subcellular location">
    <subcellularLocation>
        <location evidence="1">Cytoplasm</location>
    </subcellularLocation>
</comment>
<evidence type="ECO:0000259" key="9">
    <source>
        <dbReference type="PROSITE" id="PS50067"/>
    </source>
</evidence>
<evidence type="ECO:0000256" key="3">
    <source>
        <dbReference type="ARBA" id="ARBA00022741"/>
    </source>
</evidence>
<dbReference type="GO" id="GO:0005737">
    <property type="term" value="C:cytoplasm"/>
    <property type="evidence" value="ECO:0007669"/>
    <property type="project" value="UniProtKB-SubCell"/>
</dbReference>
<sequence length="557" mass="61749">MATGNRMREGIHINSGLLALGNVICALSSATEGGTSTTTTAGVAFNATDSTGGSAASGQSHIPYRDSKLTRILQDSLGGNSRTVMIACVSPAAADFAETYNTIKYASRARCITNRPVVNTDPTKKLVMELRQQIRDLTEEKLRFMGLGSGEGAEGIRIELEQWQRKYARLHALCVERGIDPAEEGFEAPSSHPGCIDEAKSSTTQRTDANNKRLMERCTSLEAQLGEYREVMAKVWARNKHLDAEISRFRGGEGDSEAPPEETGLDTSSVAGDTASTSSAGQDTTDRLAKHLELDESNLSDLIGAVAEQQQEEGGEEEVEDLAGAVEALLHATSSWMDKGVEDSKGHDDDDGLKNSIAAQERHLEGLRSEHDSHAAMQQAYLEKIRMYEDMVAKANKEKEELAAQINAKKSDRKMTELLERKQRDNQRLLDQQQKEMQQLRRELSSIQKAKDRCGQEVARLEKELSVAKAEKVRVQRQRKEHDEAHRKILQDRDRVINQLKRVQAKKALEARKDADSTKKTLTTLTVRNETLLKQLNALKEAQKRRRSSLSVVMVAE</sequence>
<evidence type="ECO:0000313" key="10">
    <source>
        <dbReference type="EMBL" id="KAF4697326.1"/>
    </source>
</evidence>
<dbReference type="PANTHER" id="PTHR47969">
    <property type="entry name" value="CHROMOSOME-ASSOCIATED KINESIN KIF4A-RELATED"/>
    <property type="match status" value="1"/>
</dbReference>
<keyword evidence="3" id="KW-0547">Nucleotide-binding</keyword>
<keyword evidence="2" id="KW-0963">Cytoplasm</keyword>
<gene>
    <name evidence="10" type="primary">KIF21B_3</name>
    <name evidence="10" type="ORF">FOZ62_021945</name>
</gene>
<comment type="caution">
    <text evidence="10">The sequence shown here is derived from an EMBL/GenBank/DDBJ whole genome shotgun (WGS) entry which is preliminary data.</text>
</comment>
<proteinExistence type="inferred from homology"/>
<feature type="non-terminal residue" evidence="10">
    <location>
        <position position="557"/>
    </location>
</feature>
<evidence type="ECO:0000256" key="4">
    <source>
        <dbReference type="ARBA" id="ARBA00022840"/>
    </source>
</evidence>
<dbReference type="Pfam" id="PF25764">
    <property type="entry name" value="KIF21A_4th"/>
    <property type="match status" value="1"/>
</dbReference>
<keyword evidence="5 7" id="KW-0175">Coiled coil</keyword>
<dbReference type="GO" id="GO:0051231">
    <property type="term" value="P:spindle elongation"/>
    <property type="evidence" value="ECO:0007669"/>
    <property type="project" value="TreeGrafter"/>
</dbReference>
<dbReference type="Gene3D" id="3.40.850.10">
    <property type="entry name" value="Kinesin motor domain"/>
    <property type="match status" value="1"/>
</dbReference>
<protein>
    <submittedName>
        <fullName evidence="10">Kinesin-like protein kif21b</fullName>
    </submittedName>
</protein>
<dbReference type="GO" id="GO:0003777">
    <property type="term" value="F:microtubule motor activity"/>
    <property type="evidence" value="ECO:0007669"/>
    <property type="project" value="InterPro"/>
</dbReference>
<dbReference type="PROSITE" id="PS50067">
    <property type="entry name" value="KINESIN_MOTOR_2"/>
    <property type="match status" value="1"/>
</dbReference>
<dbReference type="SMART" id="SM00129">
    <property type="entry name" value="KISc"/>
    <property type="match status" value="1"/>
</dbReference>
<dbReference type="Pfam" id="PF00225">
    <property type="entry name" value="Kinesin"/>
    <property type="match status" value="1"/>
</dbReference>
<dbReference type="EMBL" id="JABANM010035618">
    <property type="protein sequence ID" value="KAF4697326.1"/>
    <property type="molecule type" value="Genomic_DNA"/>
</dbReference>
<dbReference type="GO" id="GO:0007052">
    <property type="term" value="P:mitotic spindle organization"/>
    <property type="evidence" value="ECO:0007669"/>
    <property type="project" value="TreeGrafter"/>
</dbReference>
<evidence type="ECO:0000313" key="11">
    <source>
        <dbReference type="Proteomes" id="UP000574390"/>
    </source>
</evidence>
<feature type="domain" description="Kinesin motor" evidence="9">
    <location>
        <begin position="1"/>
        <end position="112"/>
    </location>
</feature>
<dbReference type="Proteomes" id="UP000574390">
    <property type="component" value="Unassembled WGS sequence"/>
</dbReference>
<name>A0A7J6PNM8_PEROL</name>
<accession>A0A7J6PNM8</accession>
<evidence type="ECO:0000256" key="7">
    <source>
        <dbReference type="SAM" id="Coils"/>
    </source>
</evidence>
<dbReference type="InterPro" id="IPR027640">
    <property type="entry name" value="Kinesin-like_fam"/>
</dbReference>
<feature type="compositionally biased region" description="Acidic residues" evidence="8">
    <location>
        <begin position="254"/>
        <end position="264"/>
    </location>
</feature>
<comment type="similarity">
    <text evidence="6">Belongs to the TRAFAC class myosin-kinesin ATPase superfamily. Kinesin family.</text>
</comment>
<feature type="region of interest" description="Disordered" evidence="8">
    <location>
        <begin position="248"/>
        <end position="284"/>
    </location>
</feature>
<evidence type="ECO:0000256" key="1">
    <source>
        <dbReference type="ARBA" id="ARBA00004496"/>
    </source>
</evidence>
<feature type="region of interest" description="Disordered" evidence="8">
    <location>
        <begin position="186"/>
        <end position="208"/>
    </location>
</feature>
<dbReference type="InterPro" id="IPR036961">
    <property type="entry name" value="Kinesin_motor_dom_sf"/>
</dbReference>
<dbReference type="AlphaFoldDB" id="A0A7J6PNM8"/>
<reference evidence="10 11" key="1">
    <citation type="submission" date="2020-04" db="EMBL/GenBank/DDBJ databases">
        <title>Perkinsus olseni comparative genomics.</title>
        <authorList>
            <person name="Bogema D.R."/>
        </authorList>
    </citation>
    <scope>NUCLEOTIDE SEQUENCE [LARGE SCALE GENOMIC DNA]</scope>
    <source>
        <strain evidence="10">ATCC PRA-205</strain>
    </source>
</reference>
<dbReference type="InterPro" id="IPR001752">
    <property type="entry name" value="Kinesin_motor_dom"/>
</dbReference>